<feature type="domain" description="Outer membrane protein beta-barrel" evidence="2">
    <location>
        <begin position="19"/>
        <end position="212"/>
    </location>
</feature>
<dbReference type="RefSeq" id="WP_006283613.1">
    <property type="nucleotide sequence ID" value="NZ_BPTR01000001.1"/>
</dbReference>
<evidence type="ECO:0000313" key="3">
    <source>
        <dbReference type="EMBL" id="GJG28066.1"/>
    </source>
</evidence>
<name>A0AA37HWZ7_SEGBR</name>
<keyword evidence="1" id="KW-0732">Signal</keyword>
<proteinExistence type="predicted"/>
<protein>
    <recommendedName>
        <fullName evidence="2">Outer membrane protein beta-barrel domain-containing protein</fullName>
    </recommendedName>
</protein>
<gene>
    <name evidence="3" type="ORF">PRRU23_17660</name>
</gene>
<dbReference type="EMBL" id="BPTR01000001">
    <property type="protein sequence ID" value="GJG28066.1"/>
    <property type="molecule type" value="Genomic_DNA"/>
</dbReference>
<evidence type="ECO:0000313" key="4">
    <source>
        <dbReference type="Proteomes" id="UP000887043"/>
    </source>
</evidence>
<comment type="caution">
    <text evidence="3">The sequence shown here is derived from an EMBL/GenBank/DDBJ whole genome shotgun (WGS) entry which is preliminary data.</text>
</comment>
<feature type="chain" id="PRO_5041403491" description="Outer membrane protein beta-barrel domain-containing protein" evidence="1">
    <location>
        <begin position="21"/>
        <end position="248"/>
    </location>
</feature>
<dbReference type="Proteomes" id="UP000887043">
    <property type="component" value="Unassembled WGS sequence"/>
</dbReference>
<dbReference type="Pfam" id="PF13568">
    <property type="entry name" value="OMP_b-brl_2"/>
    <property type="match status" value="1"/>
</dbReference>
<organism evidence="3 4">
    <name type="scientific">Segatella bryantii</name>
    <name type="common">Prevotella bryantii</name>
    <dbReference type="NCBI Taxonomy" id="77095"/>
    <lineage>
        <taxon>Bacteria</taxon>
        <taxon>Pseudomonadati</taxon>
        <taxon>Bacteroidota</taxon>
        <taxon>Bacteroidia</taxon>
        <taxon>Bacteroidales</taxon>
        <taxon>Prevotellaceae</taxon>
        <taxon>Segatella</taxon>
    </lineage>
</organism>
<feature type="signal peptide" evidence="1">
    <location>
        <begin position="1"/>
        <end position="20"/>
    </location>
</feature>
<sequence>MKNTITIIILHILLCCTCQAQEKVVENRPYTDLRKFHFGILVGTHMQDIEFNNVGLHTYTDENGNKQEALITCDQNQWEPGFNIGVLGEIRLHTHFQLRIAPTLYFGTRHYNFRDLTADQNNKELSTKQQDMKTAYISTAIELIAAAPRFNNHRPYLMFGINPMINLSGNDDDILKLKSSDVFFEAGLGCDFYLPYFKLRPELKFMFGLTNCLDKNHANKVKDGALRPYTTSVDQAKSKIIALTFYFE</sequence>
<evidence type="ECO:0000256" key="1">
    <source>
        <dbReference type="SAM" id="SignalP"/>
    </source>
</evidence>
<evidence type="ECO:0000259" key="2">
    <source>
        <dbReference type="Pfam" id="PF13568"/>
    </source>
</evidence>
<reference evidence="3" key="1">
    <citation type="submission" date="2021-08" db="EMBL/GenBank/DDBJ databases">
        <title>Prevotella lacticifex sp. nov., isolated from rumen of cow.</title>
        <authorList>
            <person name="Shinkai T."/>
            <person name="Ikeyama N."/>
            <person name="Kumagai M."/>
            <person name="Ohmori H."/>
            <person name="Sakamoto M."/>
            <person name="Ohkuma M."/>
            <person name="Mitsumori M."/>
        </authorList>
    </citation>
    <scope>NUCLEOTIDE SEQUENCE</scope>
    <source>
        <strain evidence="3">DSM 11371</strain>
    </source>
</reference>
<dbReference type="InterPro" id="IPR025665">
    <property type="entry name" value="Beta-barrel_OMP_2"/>
</dbReference>
<dbReference type="AlphaFoldDB" id="A0AA37HWZ7"/>
<accession>A0AA37HWZ7</accession>